<organism evidence="1 2">
    <name type="scientific">Aspergillus calidoustus</name>
    <dbReference type="NCBI Taxonomy" id="454130"/>
    <lineage>
        <taxon>Eukaryota</taxon>
        <taxon>Fungi</taxon>
        <taxon>Dikarya</taxon>
        <taxon>Ascomycota</taxon>
        <taxon>Pezizomycotina</taxon>
        <taxon>Eurotiomycetes</taxon>
        <taxon>Eurotiomycetidae</taxon>
        <taxon>Eurotiales</taxon>
        <taxon>Aspergillaceae</taxon>
        <taxon>Aspergillus</taxon>
        <taxon>Aspergillus subgen. Nidulantes</taxon>
    </lineage>
</organism>
<reference evidence="2" key="1">
    <citation type="journal article" date="2016" name="Genome Announc.">
        <title>Draft genome sequences of fungus Aspergillus calidoustus.</title>
        <authorList>
            <person name="Horn F."/>
            <person name="Linde J."/>
            <person name="Mattern D.J."/>
            <person name="Walther G."/>
            <person name="Guthke R."/>
            <person name="Scherlach K."/>
            <person name="Martin K."/>
            <person name="Brakhage A.A."/>
            <person name="Petzke L."/>
            <person name="Valiante V."/>
        </authorList>
    </citation>
    <scope>NUCLEOTIDE SEQUENCE [LARGE SCALE GENOMIC DNA]</scope>
    <source>
        <strain evidence="2">SF006504</strain>
    </source>
</reference>
<dbReference type="EMBL" id="CDMC01000003">
    <property type="protein sequence ID" value="CEL02273.1"/>
    <property type="molecule type" value="Genomic_DNA"/>
</dbReference>
<protein>
    <submittedName>
        <fullName evidence="1">Uncharacterized protein</fullName>
    </submittedName>
</protein>
<keyword evidence="2" id="KW-1185">Reference proteome</keyword>
<evidence type="ECO:0000313" key="1">
    <source>
        <dbReference type="EMBL" id="CEL02273.1"/>
    </source>
</evidence>
<proteinExistence type="predicted"/>
<accession>A0A0U5FRW7</accession>
<dbReference type="AlphaFoldDB" id="A0A0U5FRW7"/>
<gene>
    <name evidence="1" type="ORF">ASPCAL03444</name>
</gene>
<name>A0A0U5FRW7_ASPCI</name>
<dbReference type="Proteomes" id="UP000054771">
    <property type="component" value="Unassembled WGS sequence"/>
</dbReference>
<sequence length="99" mass="10878">MGASFGNPRVGFGAIEHLLNGSAKEERQRLPPASVPARPLMDAAESSLCQGVTYVHVLETHSYWIHKDGEYLPQASREFSQRMLPKPPEAKELTVSTSS</sequence>
<evidence type="ECO:0000313" key="2">
    <source>
        <dbReference type="Proteomes" id="UP000054771"/>
    </source>
</evidence>